<organism evidence="7 8">
    <name type="scientific">Chitinimonas arctica</name>
    <dbReference type="NCBI Taxonomy" id="2594795"/>
    <lineage>
        <taxon>Bacteria</taxon>
        <taxon>Pseudomonadati</taxon>
        <taxon>Pseudomonadota</taxon>
        <taxon>Betaproteobacteria</taxon>
        <taxon>Neisseriales</taxon>
        <taxon>Chitinibacteraceae</taxon>
        <taxon>Chitinimonas</taxon>
    </lineage>
</organism>
<keyword evidence="5" id="KW-0408">Iron</keyword>
<evidence type="ECO:0000313" key="8">
    <source>
        <dbReference type="Proteomes" id="UP000317550"/>
    </source>
</evidence>
<dbReference type="PROSITE" id="PS51184">
    <property type="entry name" value="JMJC"/>
    <property type="match status" value="1"/>
</dbReference>
<dbReference type="InterPro" id="IPR003347">
    <property type="entry name" value="JmjC_dom"/>
</dbReference>
<dbReference type="Pfam" id="PF20514">
    <property type="entry name" value="WHD_ROXA"/>
    <property type="match status" value="1"/>
</dbReference>
<dbReference type="Proteomes" id="UP000317550">
    <property type="component" value="Chromosome"/>
</dbReference>
<proteinExistence type="predicted"/>
<dbReference type="SUPFAM" id="SSF51197">
    <property type="entry name" value="Clavaminate synthase-like"/>
    <property type="match status" value="1"/>
</dbReference>
<dbReference type="PANTHER" id="PTHR13096">
    <property type="entry name" value="MINA53 MYC INDUCED NUCLEAR ANTIGEN"/>
    <property type="match status" value="1"/>
</dbReference>
<dbReference type="Pfam" id="PF08007">
    <property type="entry name" value="JmjC_2"/>
    <property type="match status" value="1"/>
</dbReference>
<reference evidence="8" key="1">
    <citation type="submission" date="2019-07" db="EMBL/GenBank/DDBJ databases">
        <title>Chitinimonas sp. nov., isolated from Ny-Alesund, arctica soil.</title>
        <authorList>
            <person name="Xu Q."/>
            <person name="Peng F."/>
        </authorList>
    </citation>
    <scope>NUCLEOTIDE SEQUENCE [LARGE SCALE GENOMIC DNA]</scope>
    <source>
        <strain evidence="8">R3-44</strain>
    </source>
</reference>
<dbReference type="Gene3D" id="3.40.366.30">
    <property type="entry name" value="50S ribosomal protein L16 arginine hydroxylase, Chain A, Domain 2"/>
    <property type="match status" value="1"/>
</dbReference>
<accession>A0A516SCA4</accession>
<dbReference type="InterPro" id="IPR046799">
    <property type="entry name" value="ROXA-like_wH"/>
</dbReference>
<dbReference type="EMBL" id="CP041730">
    <property type="protein sequence ID" value="QDQ25776.1"/>
    <property type="molecule type" value="Genomic_DNA"/>
</dbReference>
<evidence type="ECO:0000313" key="7">
    <source>
        <dbReference type="EMBL" id="QDQ25776.1"/>
    </source>
</evidence>
<comment type="cofactor">
    <cofactor evidence="1">
        <name>Fe(2+)</name>
        <dbReference type="ChEBI" id="CHEBI:29033"/>
    </cofactor>
</comment>
<keyword evidence="8" id="KW-1185">Reference proteome</keyword>
<dbReference type="SMART" id="SM00558">
    <property type="entry name" value="JmjC"/>
    <property type="match status" value="1"/>
</dbReference>
<dbReference type="GO" id="GO:0016706">
    <property type="term" value="F:2-oxoglutarate-dependent dioxygenase activity"/>
    <property type="evidence" value="ECO:0007669"/>
    <property type="project" value="TreeGrafter"/>
</dbReference>
<evidence type="ECO:0000256" key="2">
    <source>
        <dbReference type="ARBA" id="ARBA00022723"/>
    </source>
</evidence>
<dbReference type="InterPro" id="IPR039994">
    <property type="entry name" value="NO66-like"/>
</dbReference>
<dbReference type="Gene3D" id="2.60.120.650">
    <property type="entry name" value="Cupin"/>
    <property type="match status" value="1"/>
</dbReference>
<dbReference type="KEGG" id="cari:FNU76_05095"/>
<dbReference type="RefSeq" id="WP_143856701.1">
    <property type="nucleotide sequence ID" value="NZ_CP041730.1"/>
</dbReference>
<dbReference type="OrthoDB" id="9764016at2"/>
<protein>
    <submittedName>
        <fullName evidence="7">Cupin domain-containing protein</fullName>
    </submittedName>
</protein>
<name>A0A516SCA4_9NEIS</name>
<evidence type="ECO:0000256" key="3">
    <source>
        <dbReference type="ARBA" id="ARBA00022964"/>
    </source>
</evidence>
<dbReference type="PANTHER" id="PTHR13096:SF8">
    <property type="entry name" value="RIBOSOMAL OXYGENASE 1"/>
    <property type="match status" value="1"/>
</dbReference>
<dbReference type="AlphaFoldDB" id="A0A516SCA4"/>
<keyword evidence="4" id="KW-0560">Oxidoreductase</keyword>
<evidence type="ECO:0000256" key="4">
    <source>
        <dbReference type="ARBA" id="ARBA00023002"/>
    </source>
</evidence>
<sequence>MPISPLGNLTAEQFLAEYWQKKPLLIRQAVTQFDWLPELSDLLELASQDDVESRLIERKNNRWSCESGPFRPSRLKKLANNDWTVLVQNVNHHVPFAAELLYRFDFIPHVRLDDLMVSYAPPGGGVGPHFDSYDVFLLQVAGKKRWRISAQSDLSLEPDSPLKILRNFQPEQEWVLEHGDMLYLPPHYAHDGVALEAGQTWSIGFRAPSAQEMGGAFLDFLRDHIELPGAYADPGLQRPHDPASLPPAFVEQVATMLQGIRWDEATVREFIGRYFSEPKSHVFYDGPEDDLDEEDFDQAVGRRGLVLDLKSVMLFDENRFFINGEPLATDPAAATALRRLANTRRLPAARYDAAALAALYDCYQNGYLHLG</sequence>
<evidence type="ECO:0000256" key="1">
    <source>
        <dbReference type="ARBA" id="ARBA00001954"/>
    </source>
</evidence>
<keyword evidence="3" id="KW-0223">Dioxygenase</keyword>
<evidence type="ECO:0000256" key="5">
    <source>
        <dbReference type="ARBA" id="ARBA00023004"/>
    </source>
</evidence>
<dbReference type="GO" id="GO:0046872">
    <property type="term" value="F:metal ion binding"/>
    <property type="evidence" value="ECO:0007669"/>
    <property type="project" value="UniProtKB-KW"/>
</dbReference>
<keyword evidence="2" id="KW-0479">Metal-binding</keyword>
<evidence type="ECO:0000259" key="6">
    <source>
        <dbReference type="PROSITE" id="PS51184"/>
    </source>
</evidence>
<feature type="domain" description="JmjC" evidence="6">
    <location>
        <begin position="96"/>
        <end position="222"/>
    </location>
</feature>
<gene>
    <name evidence="7" type="ORF">FNU76_05095</name>
</gene>